<dbReference type="STRING" id="673.AL542_16265"/>
<dbReference type="RefSeq" id="WP_040528995.1">
    <property type="nucleotide sequence ID" value="NZ_CP035690.1"/>
</dbReference>
<evidence type="ECO:0000313" key="1">
    <source>
        <dbReference type="EMBL" id="STO57656.1"/>
    </source>
</evidence>
<keyword evidence="1" id="KW-0132">Cell division</keyword>
<dbReference type="SUPFAM" id="SSF52540">
    <property type="entry name" value="P-loop containing nucleoside triphosphate hydrolases"/>
    <property type="match status" value="1"/>
</dbReference>
<keyword evidence="1" id="KW-0131">Cell cycle</keyword>
<name>A0A377HNF0_GRIHO</name>
<dbReference type="AlphaFoldDB" id="A0A377HNF0"/>
<reference evidence="1 2" key="1">
    <citation type="submission" date="2018-06" db="EMBL/GenBank/DDBJ databases">
        <authorList>
            <consortium name="Pathogen Informatics"/>
            <person name="Doyle S."/>
        </authorList>
    </citation>
    <scope>NUCLEOTIDE SEQUENCE [LARGE SCALE GENOMIC DNA]</scope>
    <source>
        <strain evidence="1 2">NCTC11645</strain>
    </source>
</reference>
<dbReference type="EMBL" id="UGHD01000002">
    <property type="protein sequence ID" value="STO57656.1"/>
    <property type="molecule type" value="Genomic_DNA"/>
</dbReference>
<accession>A0A377HNF0</accession>
<gene>
    <name evidence="1" type="ORF">NCTC11645_02049</name>
</gene>
<dbReference type="Proteomes" id="UP000254512">
    <property type="component" value="Unassembled WGS sequence"/>
</dbReference>
<organism evidence="1 2">
    <name type="scientific">Grimontia hollisae</name>
    <name type="common">Vibrio hollisae</name>
    <dbReference type="NCBI Taxonomy" id="673"/>
    <lineage>
        <taxon>Bacteria</taxon>
        <taxon>Pseudomonadati</taxon>
        <taxon>Pseudomonadota</taxon>
        <taxon>Gammaproteobacteria</taxon>
        <taxon>Vibrionales</taxon>
        <taxon>Vibrionaceae</taxon>
        <taxon>Grimontia</taxon>
    </lineage>
</organism>
<dbReference type="InterPro" id="IPR027417">
    <property type="entry name" value="P-loop_NTPase"/>
</dbReference>
<protein>
    <submittedName>
        <fullName evidence="1">SOS-response cell division inhibitor, blocks FtsZ ring formation</fullName>
    </submittedName>
</protein>
<proteinExistence type="predicted"/>
<dbReference type="Gene3D" id="3.40.50.300">
    <property type="entry name" value="P-loop containing nucleotide triphosphate hydrolases"/>
    <property type="match status" value="1"/>
</dbReference>
<sequence>MKPSFAFNQSASHPNTNCSVVRTHYAHLATRTRCYGQAHKSTVDHLQVSYDLISVNIYQNNLSELAYLLRLLKRLSESHKWITLIAPPANFSLSLFTQAGIDQSQIRIARPTASHNAAALMAKALKSDTSAAVIGFGHFNQFANIIANQPEPHTPSFVISGIPEQLH</sequence>
<evidence type="ECO:0000313" key="2">
    <source>
        <dbReference type="Proteomes" id="UP000254512"/>
    </source>
</evidence>
<dbReference type="GO" id="GO:0051301">
    <property type="term" value="P:cell division"/>
    <property type="evidence" value="ECO:0007669"/>
    <property type="project" value="UniProtKB-KW"/>
</dbReference>
<dbReference type="KEGG" id="gho:AL542_16265"/>